<organism evidence="1 2">
    <name type="scientific">Trichinella zimbabwensis</name>
    <dbReference type="NCBI Taxonomy" id="268475"/>
    <lineage>
        <taxon>Eukaryota</taxon>
        <taxon>Metazoa</taxon>
        <taxon>Ecdysozoa</taxon>
        <taxon>Nematoda</taxon>
        <taxon>Enoplea</taxon>
        <taxon>Dorylaimia</taxon>
        <taxon>Trichinellida</taxon>
        <taxon>Trichinellidae</taxon>
        <taxon>Trichinella</taxon>
    </lineage>
</organism>
<accession>A0A0V1HYY9</accession>
<gene>
    <name evidence="1" type="ORF">T11_16087</name>
</gene>
<protein>
    <submittedName>
        <fullName evidence="1">Uncharacterized protein</fullName>
    </submittedName>
</protein>
<dbReference type="AlphaFoldDB" id="A0A0V1HYY9"/>
<reference evidence="1 2" key="1">
    <citation type="submission" date="2015-01" db="EMBL/GenBank/DDBJ databases">
        <title>Evolution of Trichinella species and genotypes.</title>
        <authorList>
            <person name="Korhonen P.K."/>
            <person name="Edoardo P."/>
            <person name="Giuseppe L.R."/>
            <person name="Gasser R.B."/>
        </authorList>
    </citation>
    <scope>NUCLEOTIDE SEQUENCE [LARGE SCALE GENOMIC DNA]</scope>
    <source>
        <strain evidence="1">ISS1029</strain>
    </source>
</reference>
<keyword evidence="2" id="KW-1185">Reference proteome</keyword>
<dbReference type="Proteomes" id="UP000055024">
    <property type="component" value="Unassembled WGS sequence"/>
</dbReference>
<dbReference type="EMBL" id="JYDP01000021">
    <property type="protein sequence ID" value="KRZ14853.1"/>
    <property type="molecule type" value="Genomic_DNA"/>
</dbReference>
<evidence type="ECO:0000313" key="1">
    <source>
        <dbReference type="EMBL" id="KRZ14853.1"/>
    </source>
</evidence>
<name>A0A0V1HYY9_9BILA</name>
<proteinExistence type="predicted"/>
<comment type="caution">
    <text evidence="1">The sequence shown here is derived from an EMBL/GenBank/DDBJ whole genome shotgun (WGS) entry which is preliminary data.</text>
</comment>
<evidence type="ECO:0000313" key="2">
    <source>
        <dbReference type="Proteomes" id="UP000055024"/>
    </source>
</evidence>
<sequence>MFQKESSYIRKKAFLQKVEKQSEVKLYDEIVSNRSYQHVCSRSMDFPCDKQEIDRNSG</sequence>